<dbReference type="Proteomes" id="UP001231675">
    <property type="component" value="Unassembled WGS sequence"/>
</dbReference>
<dbReference type="NCBIfam" id="NF009005">
    <property type="entry name" value="PRK12350.1"/>
    <property type="match status" value="1"/>
</dbReference>
<dbReference type="GO" id="GO:0036440">
    <property type="term" value="F:citrate synthase activity"/>
    <property type="evidence" value="ECO:0007669"/>
    <property type="project" value="UniProtKB-EC"/>
</dbReference>
<protein>
    <recommendedName>
        <fullName evidence="5">Citrate synthase</fullName>
    </recommendedName>
</protein>
<dbReference type="PANTHER" id="PTHR11739:SF23">
    <property type="entry name" value="CITRATE SYNTHASE 2-RELATED"/>
    <property type="match status" value="1"/>
</dbReference>
<dbReference type="InterPro" id="IPR016142">
    <property type="entry name" value="Citrate_synth-like_lrg_a-sub"/>
</dbReference>
<comment type="pathway">
    <text evidence="1">Carbohydrate metabolism; tricarboxylic acid cycle.</text>
</comment>
<keyword evidence="3 5" id="KW-0808">Transferase</keyword>
<gene>
    <name evidence="7" type="ORF">J2S47_005028</name>
</gene>
<keyword evidence="7" id="KW-0012">Acyltransferase</keyword>
<dbReference type="Pfam" id="PF00285">
    <property type="entry name" value="Citrate_synt"/>
    <property type="match status" value="1"/>
</dbReference>
<dbReference type="PROSITE" id="PS00480">
    <property type="entry name" value="CITRATE_SYNTHASE"/>
    <property type="match status" value="1"/>
</dbReference>
<dbReference type="InterPro" id="IPR016143">
    <property type="entry name" value="Citrate_synth-like_sm_a-sub"/>
</dbReference>
<evidence type="ECO:0000256" key="2">
    <source>
        <dbReference type="ARBA" id="ARBA00010566"/>
    </source>
</evidence>
<organism evidence="7 8">
    <name type="scientific">Streptomyces griseoviridis</name>
    <dbReference type="NCBI Taxonomy" id="45398"/>
    <lineage>
        <taxon>Bacteria</taxon>
        <taxon>Bacillati</taxon>
        <taxon>Actinomycetota</taxon>
        <taxon>Actinomycetes</taxon>
        <taxon>Kitasatosporales</taxon>
        <taxon>Streptomycetaceae</taxon>
        <taxon>Streptomyces</taxon>
    </lineage>
</organism>
<sequence length="402" mass="43286">MGSSEEEIMSVNRTAHRAVTDRAAAAPVDVPRGLAGVVVTDTEIGEVRGAEGFYHYRQYPAVQLAETRRFEEVWHLLVDGELPDARRAAAFTAETAALRGLPDEVRSALPAVAAAGARSGPLAGLRTALSLLGAARGFRPVYDLDAGRRREDTLAAVAAVPTLLTALYRLGQGLEPVEPREDLPYAANYLYMLTGTVPDARRTRAVEQYLISTVDHGFNASTFTARVIASTGADVAACLAGAVAALSGPLHGGAPSRALDTLDAIGTPDRIDPWIRERVLAGERIMGFGHAVYRTEDPRSRMLREVARGFGGPRVEFAVEVERRVEAILAELKPGRELHTNVEFYAGVVMELCGLPREMFTPTFAAGRVVGWSAHILEQARDSKIIRPAARYTGPEPVTAAR</sequence>
<dbReference type="SUPFAM" id="SSF48256">
    <property type="entry name" value="Citrate synthase"/>
    <property type="match status" value="1"/>
</dbReference>
<dbReference type="Gene3D" id="1.10.230.10">
    <property type="entry name" value="Cytochrome P450-Terp, domain 2"/>
    <property type="match status" value="1"/>
</dbReference>
<evidence type="ECO:0000256" key="5">
    <source>
        <dbReference type="PIRNR" id="PIRNR001369"/>
    </source>
</evidence>
<evidence type="ECO:0000256" key="3">
    <source>
        <dbReference type="ARBA" id="ARBA00022679"/>
    </source>
</evidence>
<evidence type="ECO:0000256" key="4">
    <source>
        <dbReference type="ARBA" id="ARBA00049288"/>
    </source>
</evidence>
<dbReference type="InterPro" id="IPR002020">
    <property type="entry name" value="Citrate_synthase"/>
</dbReference>
<comment type="catalytic activity">
    <reaction evidence="4">
        <text>oxaloacetate + acetyl-CoA + H2O = citrate + CoA + H(+)</text>
        <dbReference type="Rhea" id="RHEA:16845"/>
        <dbReference type="ChEBI" id="CHEBI:15377"/>
        <dbReference type="ChEBI" id="CHEBI:15378"/>
        <dbReference type="ChEBI" id="CHEBI:16452"/>
        <dbReference type="ChEBI" id="CHEBI:16947"/>
        <dbReference type="ChEBI" id="CHEBI:57287"/>
        <dbReference type="ChEBI" id="CHEBI:57288"/>
        <dbReference type="EC" id="2.3.3.16"/>
    </reaction>
</comment>
<dbReference type="PIRSF" id="PIRSF001369">
    <property type="entry name" value="Citrate_synth"/>
    <property type="match status" value="1"/>
</dbReference>
<evidence type="ECO:0000313" key="7">
    <source>
        <dbReference type="EMBL" id="MDP9684526.1"/>
    </source>
</evidence>
<name>A0ABT9LLY4_STRGD</name>
<dbReference type="PANTHER" id="PTHR11739">
    <property type="entry name" value="CITRATE SYNTHASE"/>
    <property type="match status" value="1"/>
</dbReference>
<evidence type="ECO:0000256" key="6">
    <source>
        <dbReference type="RuleBase" id="RU003406"/>
    </source>
</evidence>
<dbReference type="InterPro" id="IPR036969">
    <property type="entry name" value="Citrate_synthase_sf"/>
</dbReference>
<dbReference type="InterPro" id="IPR024176">
    <property type="entry name" value="Citrate_synthase_bac-typ"/>
</dbReference>
<evidence type="ECO:0000313" key="8">
    <source>
        <dbReference type="Proteomes" id="UP001231675"/>
    </source>
</evidence>
<dbReference type="Gene3D" id="1.10.580.10">
    <property type="entry name" value="Citrate Synthase, domain 1"/>
    <property type="match status" value="1"/>
</dbReference>
<dbReference type="PRINTS" id="PR00143">
    <property type="entry name" value="CITRTSNTHASE"/>
</dbReference>
<reference evidence="7 8" key="1">
    <citation type="submission" date="2023-07" db="EMBL/GenBank/DDBJ databases">
        <title>Sequencing the genomes of 1000 actinobacteria strains.</title>
        <authorList>
            <person name="Klenk H.-P."/>
        </authorList>
    </citation>
    <scope>NUCLEOTIDE SEQUENCE [LARGE SCALE GENOMIC DNA]</scope>
    <source>
        <strain evidence="7 8">DSM 40229</strain>
    </source>
</reference>
<keyword evidence="8" id="KW-1185">Reference proteome</keyword>
<comment type="caution">
    <text evidence="7">The sequence shown here is derived from an EMBL/GenBank/DDBJ whole genome shotgun (WGS) entry which is preliminary data.</text>
</comment>
<proteinExistence type="inferred from homology"/>
<accession>A0ABT9LLY4</accession>
<evidence type="ECO:0000256" key="1">
    <source>
        <dbReference type="ARBA" id="ARBA00005163"/>
    </source>
</evidence>
<dbReference type="InterPro" id="IPR019810">
    <property type="entry name" value="Citrate_synthase_AS"/>
</dbReference>
<dbReference type="EMBL" id="JAURUD010000001">
    <property type="protein sequence ID" value="MDP9684526.1"/>
    <property type="molecule type" value="Genomic_DNA"/>
</dbReference>
<comment type="similarity">
    <text evidence="2 5 6">Belongs to the citrate synthase family.</text>
</comment>